<evidence type="ECO:0008006" key="4">
    <source>
        <dbReference type="Google" id="ProtNLM"/>
    </source>
</evidence>
<protein>
    <recommendedName>
        <fullName evidence="4">Lipoprotein</fullName>
    </recommendedName>
</protein>
<reference evidence="2 3" key="1">
    <citation type="submission" date="2014-11" db="EMBL/GenBank/DDBJ databases">
        <title>Draft genome sequence of Kirrobacter mercurialis.</title>
        <authorList>
            <person name="Coil D.A."/>
            <person name="Eisen J.A."/>
        </authorList>
    </citation>
    <scope>NUCLEOTIDE SEQUENCE [LARGE SCALE GENOMIC DNA]</scope>
    <source>
        <strain evidence="2 3">Coronado</strain>
    </source>
</reference>
<feature type="chain" id="PRO_5002067567" description="Lipoprotein" evidence="1">
    <location>
        <begin position="19"/>
        <end position="139"/>
    </location>
</feature>
<dbReference type="RefSeq" id="WP_039096744.1">
    <property type="nucleotide sequence ID" value="NZ_JTDN01000002.1"/>
</dbReference>
<dbReference type="OrthoDB" id="7391925at2"/>
<name>A0A0B2BSI5_9SPHN</name>
<organism evidence="2 3">
    <name type="scientific">Croceibacterium mercuriale</name>
    <dbReference type="NCBI Taxonomy" id="1572751"/>
    <lineage>
        <taxon>Bacteria</taxon>
        <taxon>Pseudomonadati</taxon>
        <taxon>Pseudomonadota</taxon>
        <taxon>Alphaproteobacteria</taxon>
        <taxon>Sphingomonadales</taxon>
        <taxon>Erythrobacteraceae</taxon>
        <taxon>Croceibacterium</taxon>
    </lineage>
</organism>
<evidence type="ECO:0000313" key="2">
    <source>
        <dbReference type="EMBL" id="KHL24384.1"/>
    </source>
</evidence>
<keyword evidence="3" id="KW-1185">Reference proteome</keyword>
<dbReference type="Proteomes" id="UP000030988">
    <property type="component" value="Unassembled WGS sequence"/>
</dbReference>
<evidence type="ECO:0000313" key="3">
    <source>
        <dbReference type="Proteomes" id="UP000030988"/>
    </source>
</evidence>
<dbReference type="EMBL" id="JTDN01000002">
    <property type="protein sequence ID" value="KHL24384.1"/>
    <property type="molecule type" value="Genomic_DNA"/>
</dbReference>
<dbReference type="STRING" id="1572751.PK98_09940"/>
<comment type="caution">
    <text evidence="2">The sequence shown here is derived from an EMBL/GenBank/DDBJ whole genome shotgun (WGS) entry which is preliminary data.</text>
</comment>
<proteinExistence type="predicted"/>
<dbReference type="PROSITE" id="PS51257">
    <property type="entry name" value="PROKAR_LIPOPROTEIN"/>
    <property type="match status" value="1"/>
</dbReference>
<dbReference type="AlphaFoldDB" id="A0A0B2BSI5"/>
<feature type="signal peptide" evidence="1">
    <location>
        <begin position="1"/>
        <end position="18"/>
    </location>
</feature>
<gene>
    <name evidence="2" type="ORF">PK98_09940</name>
</gene>
<evidence type="ECO:0000256" key="1">
    <source>
        <dbReference type="SAM" id="SignalP"/>
    </source>
</evidence>
<keyword evidence="1" id="KW-0732">Signal</keyword>
<accession>A0A0B2BSI5</accession>
<sequence length="139" mass="14792">MRAFALVLPVLLSACTAAKDRAPGTIADADQVPAARVVGPAQRCLPTSRIQNTRVEGSQVIDFLALGGETWRTTLRAPCPGLAFEERFSYETSIGQLCRTDTIQVLRAGGTGLVPGVRCQLGDFVPVELVEGRPDNAPD</sequence>